<dbReference type="EMBL" id="JANUBB010000012">
    <property type="protein sequence ID" value="MCS3952782.1"/>
    <property type="molecule type" value="Genomic_DNA"/>
</dbReference>
<comment type="caution">
    <text evidence="2">The sequence shown here is derived from an EMBL/GenBank/DDBJ whole genome shotgun (WGS) entry which is preliminary data.</text>
</comment>
<sequence>MRSLYATRLRLPDTELEEVIEEMRDWVARYYESEGVGSLDLCEYTRENKAEGTVMATATWTPKERHNLESKFQGMGKKSLYETTWSHPSDSPGVDQLLTIDISVLDTGPHLEFDLRSTLTADTFRVAPLDPGVIQRPRIVDRLVGGYDCRLGSNRMLSYSQQIDGGTVRPFLRDTLTHPDRAVPVVLVSHHPEHGRPIPDPEWLQDRLLGLAIVAEVAPSAEEPLIAELGRSRACTRGQVRLYWPGFTPTSVPGDHPYFSASFIEQQRAEGTDPEDILFDRITRVASERHRQSHELRSFRVDFREMRREELLQAVDETGGELPEEWMQEYENTLDENERLQARVEALETELQNAKENLRHAYRQTATSGKSEDEETKSRQDVSSLIEALNFAEEQFGEHIYVWKSAWAAAESTQYHDPPEIVDVLGAVAHLARAYEEEDGAVGPWREHFKERGLKFTRHESEPTMNQYGERRQFHDGERQATMQTHVTVGQGHEHCLQIYFDRVDGDDRFQIGYCGEHLPYASENT</sequence>
<evidence type="ECO:0000313" key="2">
    <source>
        <dbReference type="EMBL" id="MCS3952782.1"/>
    </source>
</evidence>
<feature type="coiled-coil region" evidence="1">
    <location>
        <begin position="327"/>
        <end position="364"/>
    </location>
</feature>
<accession>A0A9X2UAR8</accession>
<proteinExistence type="predicted"/>
<evidence type="ECO:0000313" key="3">
    <source>
        <dbReference type="Proteomes" id="UP001155010"/>
    </source>
</evidence>
<protein>
    <submittedName>
        <fullName evidence="2">Uncharacterized protein</fullName>
    </submittedName>
</protein>
<organism evidence="2 3">
    <name type="scientific">Salinibacter ruber</name>
    <dbReference type="NCBI Taxonomy" id="146919"/>
    <lineage>
        <taxon>Bacteria</taxon>
        <taxon>Pseudomonadati</taxon>
        <taxon>Rhodothermota</taxon>
        <taxon>Rhodothermia</taxon>
        <taxon>Rhodothermales</taxon>
        <taxon>Salinibacteraceae</taxon>
        <taxon>Salinibacter</taxon>
    </lineage>
</organism>
<reference evidence="2" key="1">
    <citation type="submission" date="2022-08" db="EMBL/GenBank/DDBJ databases">
        <title>Genomic Encyclopedia of Type Strains, Phase V (KMG-V): Genome sequencing to study the core and pangenomes of soil and plant-associated prokaryotes.</title>
        <authorList>
            <person name="Whitman W."/>
        </authorList>
    </citation>
    <scope>NUCLEOTIDE SEQUENCE</scope>
    <source>
        <strain evidence="2">SP2017</strain>
    </source>
</reference>
<name>A0A9X2UAR8_9BACT</name>
<gene>
    <name evidence="2" type="ORF">GGP83_002755</name>
</gene>
<evidence type="ECO:0000256" key="1">
    <source>
        <dbReference type="SAM" id="Coils"/>
    </source>
</evidence>
<dbReference type="RefSeq" id="WP_259082278.1">
    <property type="nucleotide sequence ID" value="NZ_JANUBB010000012.1"/>
</dbReference>
<dbReference type="AlphaFoldDB" id="A0A9X2UAR8"/>
<keyword evidence="1" id="KW-0175">Coiled coil</keyword>
<dbReference type="Proteomes" id="UP001155010">
    <property type="component" value="Unassembled WGS sequence"/>
</dbReference>